<evidence type="ECO:0000256" key="4">
    <source>
        <dbReference type="PIRSR" id="PIRSR606689-2"/>
    </source>
</evidence>
<evidence type="ECO:0000313" key="8">
    <source>
        <dbReference type="Proteomes" id="UP000265515"/>
    </source>
</evidence>
<feature type="binding site" evidence="3">
    <location>
        <position position="76"/>
    </location>
    <ligand>
        <name>GTP</name>
        <dbReference type="ChEBI" id="CHEBI:37565"/>
    </ligand>
</feature>
<dbReference type="Gene3D" id="3.40.50.300">
    <property type="entry name" value="P-loop containing nucleotide triphosphate hydrolases"/>
    <property type="match status" value="1"/>
</dbReference>
<dbReference type="EMBL" id="BFEA01000516">
    <property type="protein sequence ID" value="GBG85371.1"/>
    <property type="molecule type" value="Genomic_DNA"/>
</dbReference>
<feature type="binding site" evidence="4">
    <location>
        <position position="54"/>
    </location>
    <ligand>
        <name>Mg(2+)</name>
        <dbReference type="ChEBI" id="CHEBI:18420"/>
    </ligand>
</feature>
<dbReference type="OrthoDB" id="14717at2759"/>
<dbReference type="Pfam" id="PF00025">
    <property type="entry name" value="Arf"/>
    <property type="match status" value="1"/>
</dbReference>
<proteinExistence type="predicted"/>
<dbReference type="PANTHER" id="PTHR46090:SF2">
    <property type="entry name" value="ADP-RIBOSYLATION FACTOR-LIKE PROTEIN 13B"/>
    <property type="match status" value="1"/>
</dbReference>
<evidence type="ECO:0000256" key="6">
    <source>
        <dbReference type="SAM" id="MobiDB-lite"/>
    </source>
</evidence>
<dbReference type="GO" id="GO:0005525">
    <property type="term" value="F:GTP binding"/>
    <property type="evidence" value="ECO:0007669"/>
    <property type="project" value="UniProtKB-KW"/>
</dbReference>
<gene>
    <name evidence="7" type="ORF">CBR_g40014</name>
</gene>
<reference evidence="7 8" key="1">
    <citation type="journal article" date="2018" name="Cell">
        <title>The Chara Genome: Secondary Complexity and Implications for Plant Terrestrialization.</title>
        <authorList>
            <person name="Nishiyama T."/>
            <person name="Sakayama H."/>
            <person name="Vries J.D."/>
            <person name="Buschmann H."/>
            <person name="Saint-Marcoux D."/>
            <person name="Ullrich K.K."/>
            <person name="Haas F.B."/>
            <person name="Vanderstraeten L."/>
            <person name="Becker D."/>
            <person name="Lang D."/>
            <person name="Vosolsobe S."/>
            <person name="Rombauts S."/>
            <person name="Wilhelmsson P.K.I."/>
            <person name="Janitza P."/>
            <person name="Kern R."/>
            <person name="Heyl A."/>
            <person name="Rumpler F."/>
            <person name="Villalobos L.I.A.C."/>
            <person name="Clay J.M."/>
            <person name="Skokan R."/>
            <person name="Toyoda A."/>
            <person name="Suzuki Y."/>
            <person name="Kagoshima H."/>
            <person name="Schijlen E."/>
            <person name="Tajeshwar N."/>
            <person name="Catarino B."/>
            <person name="Hetherington A.J."/>
            <person name="Saltykova A."/>
            <person name="Bonnot C."/>
            <person name="Breuninger H."/>
            <person name="Symeonidi A."/>
            <person name="Radhakrishnan G.V."/>
            <person name="Van Nieuwerburgh F."/>
            <person name="Deforce D."/>
            <person name="Chang C."/>
            <person name="Karol K.G."/>
            <person name="Hedrich R."/>
            <person name="Ulvskov P."/>
            <person name="Glockner G."/>
            <person name="Delwiche C.F."/>
            <person name="Petrasek J."/>
            <person name="Van de Peer Y."/>
            <person name="Friml J."/>
            <person name="Beilby M."/>
            <person name="Dolan L."/>
            <person name="Kohara Y."/>
            <person name="Sugano S."/>
            <person name="Fujiyama A."/>
            <person name="Delaux P.-M."/>
            <person name="Quint M."/>
            <person name="TheiBen G."/>
            <person name="Hagemann M."/>
            <person name="Harholt J."/>
            <person name="Dunand C."/>
            <person name="Zachgo S."/>
            <person name="Langdale J."/>
            <person name="Maumus F."/>
            <person name="Straeten D.V.D."/>
            <person name="Gould S.B."/>
            <person name="Rensing S.A."/>
        </authorList>
    </citation>
    <scope>NUCLEOTIDE SEQUENCE [LARGE SCALE GENOMIC DNA]</scope>
    <source>
        <strain evidence="7 8">S276</strain>
    </source>
</reference>
<dbReference type="STRING" id="69332.A0A388LSY8"/>
<feature type="binding site" evidence="3">
    <location>
        <begin position="132"/>
        <end position="135"/>
    </location>
    <ligand>
        <name>GTP</name>
        <dbReference type="ChEBI" id="CHEBI:37565"/>
    </ligand>
</feature>
<evidence type="ECO:0000256" key="3">
    <source>
        <dbReference type="PIRSR" id="PIRSR606689-1"/>
    </source>
</evidence>
<dbReference type="SUPFAM" id="SSF52540">
    <property type="entry name" value="P-loop containing nucleoside triphosphate hydrolases"/>
    <property type="match status" value="1"/>
</dbReference>
<dbReference type="GO" id="GO:0003924">
    <property type="term" value="F:GTPase activity"/>
    <property type="evidence" value="ECO:0007669"/>
    <property type="project" value="InterPro"/>
</dbReference>
<dbReference type="PANTHER" id="PTHR46090">
    <property type="entry name" value="ADP-RIBOSYLATION FACTOR-LIKE PROTEIN 13B"/>
    <property type="match status" value="1"/>
</dbReference>
<feature type="compositionally biased region" description="Gly residues" evidence="6">
    <location>
        <begin position="659"/>
        <end position="690"/>
    </location>
</feature>
<comment type="caution">
    <text evidence="7">The sequence shown here is derived from an EMBL/GenBank/DDBJ whole genome shotgun (WGS) entry which is preliminary data.</text>
</comment>
<keyword evidence="2 3" id="KW-0342">GTP-binding</keyword>
<dbReference type="Gramene" id="GBG85371">
    <property type="protein sequence ID" value="GBG85371"/>
    <property type="gene ID" value="CBR_g40014"/>
</dbReference>
<feature type="region of interest" description="Disordered" evidence="6">
    <location>
        <begin position="641"/>
        <end position="690"/>
    </location>
</feature>
<dbReference type="PRINTS" id="PR00328">
    <property type="entry name" value="SAR1GTPBP"/>
</dbReference>
<keyword evidence="5" id="KW-0175">Coiled coil</keyword>
<dbReference type="SMART" id="SM00177">
    <property type="entry name" value="ARF"/>
    <property type="match status" value="1"/>
</dbReference>
<dbReference type="InterPro" id="IPR027417">
    <property type="entry name" value="P-loop_NTPase"/>
</dbReference>
<feature type="compositionally biased region" description="Basic and acidic residues" evidence="6">
    <location>
        <begin position="229"/>
        <end position="241"/>
    </location>
</feature>
<dbReference type="PROSITE" id="PS51417">
    <property type="entry name" value="ARF"/>
    <property type="match status" value="1"/>
</dbReference>
<feature type="binding site" evidence="3">
    <location>
        <begin position="30"/>
        <end position="37"/>
    </location>
    <ligand>
        <name>GTP</name>
        <dbReference type="ChEBI" id="CHEBI:37565"/>
    </ligand>
</feature>
<evidence type="ECO:0000313" key="7">
    <source>
        <dbReference type="EMBL" id="GBG85371.1"/>
    </source>
</evidence>
<feature type="region of interest" description="Disordered" evidence="6">
    <location>
        <begin position="229"/>
        <end position="271"/>
    </location>
</feature>
<evidence type="ECO:0000256" key="2">
    <source>
        <dbReference type="ARBA" id="ARBA00023134"/>
    </source>
</evidence>
<keyword evidence="4" id="KW-0479">Metal-binding</keyword>
<dbReference type="InterPro" id="IPR006689">
    <property type="entry name" value="Small_GTPase_ARF/SAR"/>
</dbReference>
<dbReference type="AlphaFoldDB" id="A0A388LSY8"/>
<protein>
    <submittedName>
        <fullName evidence="7">Uncharacterized protein</fullName>
    </submittedName>
</protein>
<keyword evidence="8" id="KW-1185">Reference proteome</keyword>
<feature type="coiled-coil region" evidence="5">
    <location>
        <begin position="327"/>
        <end position="361"/>
    </location>
</feature>
<dbReference type="GO" id="GO:0046872">
    <property type="term" value="F:metal ion binding"/>
    <property type="evidence" value="ECO:0007669"/>
    <property type="project" value="UniProtKB-KW"/>
</dbReference>
<sequence length="690" mass="77159">MATCSIAGSCTCFSALIGNRRRYITLVLIGLDNAGKTTLLSNIRREFPGPTVPTWGFVSRKWSEGQFDVTFYDLGGSANIRRIWEQYYAEVHGGVFVVDASDRSRLHEARDLLLVSMSHPYMLGKPFLIFANKQDVCSALTDVEVALGLNLKVVEGSKHLVVPCSAHATCPTGQGQSVLDERIWVGLRWLLGMIERDFVDLDLRAKQEGSHVAKLKAIAEEQGAKMKELEEEMEKKKKAVEEQAAAEAEEERKRREVKGESSGTTNEDAAMEKKISEWIANLSLGEDEEEEFYVPQDERDALANELAAIEDPLERQEVEEEKKLEWKLRMKREKKRRREEVNRLTAEVAKVRDCRQEVQAQTDMSAKMDKMLGYLEVLSAAWMEERQASWGQDVALKAMRSGFRDFARDIVSHVGGEVRRLRDIVGKFCEGAIEGAKAVAAHILTKEQVLVAFQALKDEAASFARSLARAAGCENNLVAYSKVTPLPHFFKLLRERFTDPTRGVRVSDKLRTIHSRQWRSARALKGVMDDLVAVPDHGVTEPQLVQLFYRAMPEPLRGHFFERSQQADITYDVLSREVVLYESKSMPVSTFWHKDLDKGKKWKGRTISGQVRAKDHMILTLEEGGTDEIPYSEIEWGLEEDDNSVGQGRSYAAVAAGGRPQGRGGGEGQRGQATGGRGPGAQGVGGQGNR</sequence>
<evidence type="ECO:0000256" key="1">
    <source>
        <dbReference type="ARBA" id="ARBA00022741"/>
    </source>
</evidence>
<evidence type="ECO:0000256" key="5">
    <source>
        <dbReference type="SAM" id="Coils"/>
    </source>
</evidence>
<organism evidence="7 8">
    <name type="scientific">Chara braunii</name>
    <name type="common">Braun's stonewort</name>
    <dbReference type="NCBI Taxonomy" id="69332"/>
    <lineage>
        <taxon>Eukaryota</taxon>
        <taxon>Viridiplantae</taxon>
        <taxon>Streptophyta</taxon>
        <taxon>Charophyceae</taxon>
        <taxon>Charales</taxon>
        <taxon>Characeae</taxon>
        <taxon>Chara</taxon>
    </lineage>
</organism>
<feature type="binding site" evidence="4">
    <location>
        <position position="37"/>
    </location>
    <ligand>
        <name>Mg(2+)</name>
        <dbReference type="ChEBI" id="CHEBI:18420"/>
    </ligand>
</feature>
<feature type="compositionally biased region" description="Basic and acidic residues" evidence="6">
    <location>
        <begin position="250"/>
        <end position="259"/>
    </location>
</feature>
<keyword evidence="1 3" id="KW-0547">Nucleotide-binding</keyword>
<accession>A0A388LSY8</accession>
<keyword evidence="4" id="KW-0460">Magnesium</keyword>
<dbReference type="SMART" id="SM00178">
    <property type="entry name" value="SAR"/>
    <property type="match status" value="1"/>
</dbReference>
<name>A0A388LSY8_CHABU</name>
<dbReference type="Proteomes" id="UP000265515">
    <property type="component" value="Unassembled WGS sequence"/>
</dbReference>
<dbReference type="InterPro" id="IPR051995">
    <property type="entry name" value="Ciliary_GTPase"/>
</dbReference>